<organism evidence="1 2">
    <name type="scientific">Streblomastix strix</name>
    <dbReference type="NCBI Taxonomy" id="222440"/>
    <lineage>
        <taxon>Eukaryota</taxon>
        <taxon>Metamonada</taxon>
        <taxon>Preaxostyla</taxon>
        <taxon>Oxymonadida</taxon>
        <taxon>Streblomastigidae</taxon>
        <taxon>Streblomastix</taxon>
    </lineage>
</organism>
<name>A0A5J4TSI6_9EUKA</name>
<sequence>GKTQAENRERITITGNGLRKEQRVQWAGGSENEGEGLFIVIVMNEVNSVVQIRNIEMINWKGGFIKSDGNTSIILNECIFSGGGTVVCNSPKKLDISYSEFIGNGDNNYIEPFICITHGFIEAFNSKFTQGSFNGQGKGCIVISGENTRSVIESCEFIENIFGLNSAGICISSQISLITIRSTAAQRSKFTGLGIVDALKGYFIRSFAVKTHISFTDFCIASFKDSGGALLISDDNQQTNSSNEQEVVISDCIFKYLRGQGHSGAIMINISTKFGFNFSQNLFNENIGADASDIWINTSNVTSFTHQTFNGSFSESLMPNIFLIRGIQPETYNLSYFNGSQFVSMNGTQKEDGSYNNPYRNITYAINQIDNDKTDPLYYPRTINILDKWT</sequence>
<accession>A0A5J4TSI6</accession>
<dbReference type="EMBL" id="SNRW01025878">
    <property type="protein sequence ID" value="KAA6361208.1"/>
    <property type="molecule type" value="Genomic_DNA"/>
</dbReference>
<reference evidence="1 2" key="1">
    <citation type="submission" date="2019-03" db="EMBL/GenBank/DDBJ databases">
        <title>Single cell metagenomics reveals metabolic interactions within the superorganism composed of flagellate Streblomastix strix and complex community of Bacteroidetes bacteria on its surface.</title>
        <authorList>
            <person name="Treitli S.C."/>
            <person name="Kolisko M."/>
            <person name="Husnik F."/>
            <person name="Keeling P."/>
            <person name="Hampl V."/>
        </authorList>
    </citation>
    <scope>NUCLEOTIDE SEQUENCE [LARGE SCALE GENOMIC DNA]</scope>
    <source>
        <strain evidence="1">ST1C</strain>
    </source>
</reference>
<proteinExistence type="predicted"/>
<dbReference type="AlphaFoldDB" id="A0A5J4TSI6"/>
<comment type="caution">
    <text evidence="1">The sequence shown here is derived from an EMBL/GenBank/DDBJ whole genome shotgun (WGS) entry which is preliminary data.</text>
</comment>
<dbReference type="Proteomes" id="UP000324800">
    <property type="component" value="Unassembled WGS sequence"/>
</dbReference>
<gene>
    <name evidence="1" type="ORF">EZS28_043265</name>
</gene>
<evidence type="ECO:0000313" key="2">
    <source>
        <dbReference type="Proteomes" id="UP000324800"/>
    </source>
</evidence>
<protein>
    <recommendedName>
        <fullName evidence="3">Right handed beta helix domain-containing protein</fullName>
    </recommendedName>
</protein>
<evidence type="ECO:0000313" key="1">
    <source>
        <dbReference type="EMBL" id="KAA6361208.1"/>
    </source>
</evidence>
<feature type="non-terminal residue" evidence="1">
    <location>
        <position position="1"/>
    </location>
</feature>
<evidence type="ECO:0008006" key="3">
    <source>
        <dbReference type="Google" id="ProtNLM"/>
    </source>
</evidence>